<protein>
    <recommendedName>
        <fullName evidence="11 13">Glycerol-3-phosphate dehydrogenase [NAD(P)+]</fullName>
        <ecNumber evidence="10 13">1.1.1.94</ecNumber>
    </recommendedName>
    <alternativeName>
        <fullName evidence="13">NAD(P)(+)-dependent glycerol-3-phosphate dehydrogenase</fullName>
    </alternativeName>
    <alternativeName>
        <fullName evidence="12 13">NAD(P)H-dependent dihydroxyacetone-phosphate reductase</fullName>
    </alternativeName>
</protein>
<evidence type="ECO:0000256" key="5">
    <source>
        <dbReference type="ARBA" id="ARBA00023027"/>
    </source>
</evidence>
<dbReference type="NCBIfam" id="NF000942">
    <property type="entry name" value="PRK00094.1-4"/>
    <property type="match status" value="1"/>
</dbReference>
<comment type="catalytic activity">
    <reaction evidence="13">
        <text>sn-glycerol 3-phosphate + NAD(+) = dihydroxyacetone phosphate + NADH + H(+)</text>
        <dbReference type="Rhea" id="RHEA:11092"/>
        <dbReference type="ChEBI" id="CHEBI:15378"/>
        <dbReference type="ChEBI" id="CHEBI:57540"/>
        <dbReference type="ChEBI" id="CHEBI:57597"/>
        <dbReference type="ChEBI" id="CHEBI:57642"/>
        <dbReference type="ChEBI" id="CHEBI:57945"/>
        <dbReference type="EC" id="1.1.1.94"/>
    </reaction>
</comment>
<feature type="compositionally biased region" description="Low complexity" evidence="18">
    <location>
        <begin position="352"/>
        <end position="369"/>
    </location>
</feature>
<proteinExistence type="inferred from homology"/>
<sequence>MAEQQTNVAVLGGGSFGTALASIAADNGACVRQWMRDETLVTQINREHRNGRYLPHYAMNPAVEASTDLQAVLADAELVLIAIPSKAFRSVVQAAKAWLRPEQILVSTTKGIEQDGFLLMSQVLEQETGYHHVGVIAGPNLASEIADKQLTATVIASADPLTRTRVQQALGCGYFRVYASDDRHGVELAGALKNIYAIAAGMAAALGMGENTRSMLMTRALAEMSRFAVAQGANPMTFLGLAGVGDLIVTCSSNLSRNYRVGYAMGEGRTLEEAVDALGQVAEGVNTVKLVCAKAREMGVYMPLAEGLSHVLFDGVAAKEMARTLMMGEQSSDVEFILPREAVQQAHRDQAPHNPAANSHAPQNQAPQNHAPHNSGGRNA</sequence>
<dbReference type="FunFam" id="1.10.1040.10:FF:000001">
    <property type="entry name" value="Glycerol-3-phosphate dehydrogenase [NAD(P)+]"/>
    <property type="match status" value="1"/>
</dbReference>
<evidence type="ECO:0000256" key="13">
    <source>
        <dbReference type="HAMAP-Rule" id="MF_00394"/>
    </source>
</evidence>
<evidence type="ECO:0000256" key="7">
    <source>
        <dbReference type="ARBA" id="ARBA00023209"/>
    </source>
</evidence>
<dbReference type="NCBIfam" id="NF000940">
    <property type="entry name" value="PRK00094.1-2"/>
    <property type="match status" value="1"/>
</dbReference>
<evidence type="ECO:0000256" key="2">
    <source>
        <dbReference type="ARBA" id="ARBA00022516"/>
    </source>
</evidence>
<comment type="function">
    <text evidence="13">Catalyzes the reduction of the glycolytic intermediate dihydroxyacetone phosphate (DHAP) to sn-glycerol 3-phosphate (G3P), the key precursor for phospholipid synthesis.</text>
</comment>
<feature type="binding site" evidence="13">
    <location>
        <position position="257"/>
    </location>
    <ligand>
        <name>sn-glycerol 3-phosphate</name>
        <dbReference type="ChEBI" id="CHEBI:57597"/>
    </ligand>
</feature>
<dbReference type="GO" id="GO:0046474">
    <property type="term" value="P:glycerophospholipid biosynthetic process"/>
    <property type="evidence" value="ECO:0007669"/>
    <property type="project" value="TreeGrafter"/>
</dbReference>
<evidence type="ECO:0000313" key="22">
    <source>
        <dbReference type="Proteomes" id="UP000321303"/>
    </source>
</evidence>
<dbReference type="PIRSF" id="PIRSF000114">
    <property type="entry name" value="Glycerol-3-P_dh"/>
    <property type="match status" value="1"/>
</dbReference>
<dbReference type="HAMAP" id="MF_00394">
    <property type="entry name" value="NAD_Glyc3P_dehydrog"/>
    <property type="match status" value="1"/>
</dbReference>
<dbReference type="GO" id="GO:0141152">
    <property type="term" value="F:glycerol-3-phosphate dehydrogenase (NAD+) activity"/>
    <property type="evidence" value="ECO:0007669"/>
    <property type="project" value="RHEA"/>
</dbReference>
<evidence type="ECO:0000256" key="16">
    <source>
        <dbReference type="PIRSR" id="PIRSR000114-3"/>
    </source>
</evidence>
<evidence type="ECO:0000256" key="8">
    <source>
        <dbReference type="ARBA" id="ARBA00023264"/>
    </source>
</evidence>
<evidence type="ECO:0000259" key="19">
    <source>
        <dbReference type="Pfam" id="PF01210"/>
    </source>
</evidence>
<dbReference type="PANTHER" id="PTHR11728">
    <property type="entry name" value="GLYCEROL-3-PHOSPHATE DEHYDROGENASE"/>
    <property type="match status" value="1"/>
</dbReference>
<organism evidence="21 22">
    <name type="scientific">Halovibrio variabilis</name>
    <dbReference type="NCBI Taxonomy" id="31910"/>
    <lineage>
        <taxon>Bacteria</taxon>
        <taxon>Pseudomonadati</taxon>
        <taxon>Pseudomonadota</taxon>
        <taxon>Gammaproteobacteria</taxon>
        <taxon>Oceanospirillales</taxon>
        <taxon>Halomonadaceae</taxon>
        <taxon>Halovibrio</taxon>
    </lineage>
</organism>
<feature type="binding site" evidence="13">
    <location>
        <position position="53"/>
    </location>
    <ligand>
        <name>NADPH</name>
        <dbReference type="ChEBI" id="CHEBI:57783"/>
    </ligand>
</feature>
<dbReference type="GO" id="GO:0005829">
    <property type="term" value="C:cytosol"/>
    <property type="evidence" value="ECO:0007669"/>
    <property type="project" value="TreeGrafter"/>
</dbReference>
<evidence type="ECO:0000256" key="9">
    <source>
        <dbReference type="ARBA" id="ARBA00052716"/>
    </source>
</evidence>
<dbReference type="InterPro" id="IPR008927">
    <property type="entry name" value="6-PGluconate_DH-like_C_sf"/>
</dbReference>
<comment type="caution">
    <text evidence="21">The sequence shown here is derived from an EMBL/GenBank/DDBJ whole genome shotgun (WGS) entry which is preliminary data.</text>
</comment>
<dbReference type="Gene3D" id="3.40.50.720">
    <property type="entry name" value="NAD(P)-binding Rossmann-like Domain"/>
    <property type="match status" value="1"/>
</dbReference>
<evidence type="ECO:0000259" key="20">
    <source>
        <dbReference type="Pfam" id="PF07479"/>
    </source>
</evidence>
<dbReference type="GO" id="GO:0046168">
    <property type="term" value="P:glycerol-3-phosphate catabolic process"/>
    <property type="evidence" value="ECO:0007669"/>
    <property type="project" value="InterPro"/>
</dbReference>
<feature type="binding site" evidence="16">
    <location>
        <begin position="12"/>
        <end position="17"/>
    </location>
    <ligand>
        <name>NAD(+)</name>
        <dbReference type="ChEBI" id="CHEBI:57540"/>
    </ligand>
</feature>
<evidence type="ECO:0000256" key="1">
    <source>
        <dbReference type="ARBA" id="ARBA00011009"/>
    </source>
</evidence>
<dbReference type="SUPFAM" id="SSF48179">
    <property type="entry name" value="6-phosphogluconate dehydrogenase C-terminal domain-like"/>
    <property type="match status" value="1"/>
</dbReference>
<keyword evidence="3 13" id="KW-0521">NADP</keyword>
<evidence type="ECO:0000256" key="15">
    <source>
        <dbReference type="PIRSR" id="PIRSR000114-2"/>
    </source>
</evidence>
<keyword evidence="5 13" id="KW-0520">NAD</keyword>
<dbReference type="InterPro" id="IPR011128">
    <property type="entry name" value="G3P_DH_NAD-dep_N"/>
</dbReference>
<dbReference type="GO" id="GO:0046167">
    <property type="term" value="P:glycerol-3-phosphate biosynthetic process"/>
    <property type="evidence" value="ECO:0007669"/>
    <property type="project" value="UniProtKB-UniRule"/>
</dbReference>
<accession>A0A511ULV3</accession>
<feature type="binding site" evidence="13">
    <location>
        <position position="258"/>
    </location>
    <ligand>
        <name>sn-glycerol 3-phosphate</name>
        <dbReference type="ChEBI" id="CHEBI:57597"/>
    </ligand>
</feature>
<dbReference type="FunFam" id="3.40.50.720:FF:000019">
    <property type="entry name" value="Glycerol-3-phosphate dehydrogenase [NAD(P)+]"/>
    <property type="match status" value="1"/>
</dbReference>
<dbReference type="Pfam" id="PF01210">
    <property type="entry name" value="NAD_Gly3P_dh_N"/>
    <property type="match status" value="1"/>
</dbReference>
<keyword evidence="7 13" id="KW-0594">Phospholipid biosynthesis</keyword>
<feature type="binding site" evidence="13">
    <location>
        <position position="193"/>
    </location>
    <ligand>
        <name>sn-glycerol 3-phosphate</name>
        <dbReference type="ChEBI" id="CHEBI:57597"/>
    </ligand>
</feature>
<evidence type="ECO:0000256" key="10">
    <source>
        <dbReference type="ARBA" id="ARBA00066687"/>
    </source>
</evidence>
<feature type="active site" description="Proton acceptor" evidence="13 14">
    <location>
        <position position="193"/>
    </location>
</feature>
<dbReference type="NCBIfam" id="NF000946">
    <property type="entry name" value="PRK00094.2-4"/>
    <property type="match status" value="1"/>
</dbReference>
<feature type="binding site" evidence="13">
    <location>
        <position position="281"/>
    </location>
    <ligand>
        <name>NADPH</name>
        <dbReference type="ChEBI" id="CHEBI:57783"/>
    </ligand>
</feature>
<feature type="binding site" evidence="15">
    <location>
        <begin position="257"/>
        <end position="258"/>
    </location>
    <ligand>
        <name>substrate</name>
    </ligand>
</feature>
<reference evidence="21 22" key="1">
    <citation type="submission" date="2019-07" db="EMBL/GenBank/DDBJ databases">
        <title>Whole genome shotgun sequence of Halomonas variabilis NBRC 102410.</title>
        <authorList>
            <person name="Hosoyama A."/>
            <person name="Uohara A."/>
            <person name="Ohji S."/>
            <person name="Ichikawa N."/>
        </authorList>
    </citation>
    <scope>NUCLEOTIDE SEQUENCE [LARGE SCALE GENOMIC DNA]</scope>
    <source>
        <strain evidence="21 22">NBRC 102410</strain>
    </source>
</reference>
<evidence type="ECO:0000256" key="12">
    <source>
        <dbReference type="ARBA" id="ARBA00080511"/>
    </source>
</evidence>
<feature type="binding site" evidence="13">
    <location>
        <position position="142"/>
    </location>
    <ligand>
        <name>NADPH</name>
        <dbReference type="ChEBI" id="CHEBI:57783"/>
    </ligand>
</feature>
<feature type="binding site" evidence="13">
    <location>
        <position position="257"/>
    </location>
    <ligand>
        <name>NADPH</name>
        <dbReference type="ChEBI" id="CHEBI:57783"/>
    </ligand>
</feature>
<keyword evidence="6 13" id="KW-0443">Lipid metabolism</keyword>
<dbReference type="RefSeq" id="WP_246129502.1">
    <property type="nucleotide sequence ID" value="NZ_BJXV01000006.1"/>
</dbReference>
<comment type="similarity">
    <text evidence="1 13 17">Belongs to the NAD-dependent glycerol-3-phosphate dehydrogenase family.</text>
</comment>
<dbReference type="InterPro" id="IPR006168">
    <property type="entry name" value="G3P_DH_NAD-dep"/>
</dbReference>
<dbReference type="Pfam" id="PF07479">
    <property type="entry name" value="NAD_Gly3P_dh_C"/>
    <property type="match status" value="1"/>
</dbReference>
<comment type="catalytic activity">
    <reaction evidence="9">
        <text>sn-glycerol 3-phosphate + NADP(+) = dihydroxyacetone phosphate + NADPH + H(+)</text>
        <dbReference type="Rhea" id="RHEA:11096"/>
        <dbReference type="ChEBI" id="CHEBI:15378"/>
        <dbReference type="ChEBI" id="CHEBI:57597"/>
        <dbReference type="ChEBI" id="CHEBI:57642"/>
        <dbReference type="ChEBI" id="CHEBI:57783"/>
        <dbReference type="ChEBI" id="CHEBI:58349"/>
        <dbReference type="EC" id="1.1.1.94"/>
    </reaction>
    <physiologicalReaction direction="right-to-left" evidence="9">
        <dbReference type="Rhea" id="RHEA:11098"/>
    </physiologicalReaction>
</comment>
<feature type="region of interest" description="Disordered" evidence="18">
    <location>
        <begin position="343"/>
        <end position="380"/>
    </location>
</feature>
<feature type="binding site" evidence="13">
    <location>
        <position position="36"/>
    </location>
    <ligand>
        <name>NADPH</name>
        <dbReference type="ChEBI" id="CHEBI:57783"/>
    </ligand>
</feature>
<evidence type="ECO:0000256" key="4">
    <source>
        <dbReference type="ARBA" id="ARBA00023002"/>
    </source>
</evidence>
<comment type="subcellular location">
    <subcellularLocation>
        <location evidence="13">Cytoplasm</location>
    </subcellularLocation>
</comment>
<feature type="binding site" evidence="13">
    <location>
        <position position="16"/>
    </location>
    <ligand>
        <name>NADPH</name>
        <dbReference type="ChEBI" id="CHEBI:57783"/>
    </ligand>
</feature>
<dbReference type="GO" id="GO:0051287">
    <property type="term" value="F:NAD binding"/>
    <property type="evidence" value="ECO:0007669"/>
    <property type="project" value="InterPro"/>
</dbReference>
<feature type="binding site" evidence="13">
    <location>
        <position position="256"/>
    </location>
    <ligand>
        <name>sn-glycerol 3-phosphate</name>
        <dbReference type="ChEBI" id="CHEBI:57597"/>
    </ligand>
</feature>
<feature type="binding site" evidence="16">
    <location>
        <position position="142"/>
    </location>
    <ligand>
        <name>NAD(+)</name>
        <dbReference type="ChEBI" id="CHEBI:57540"/>
    </ligand>
</feature>
<dbReference type="Gene3D" id="1.10.1040.10">
    <property type="entry name" value="N-(1-d-carboxylethyl)-l-norvaline Dehydrogenase, domain 2"/>
    <property type="match status" value="1"/>
</dbReference>
<evidence type="ECO:0000256" key="11">
    <source>
        <dbReference type="ARBA" id="ARBA00069372"/>
    </source>
</evidence>
<comment type="caution">
    <text evidence="13">Lacks conserved residue(s) required for the propagation of feature annotation.</text>
</comment>
<evidence type="ECO:0000313" key="21">
    <source>
        <dbReference type="EMBL" id="GEN27596.1"/>
    </source>
</evidence>
<feature type="binding site" evidence="13">
    <location>
        <position position="15"/>
    </location>
    <ligand>
        <name>NADPH</name>
        <dbReference type="ChEBI" id="CHEBI:57783"/>
    </ligand>
</feature>
<dbReference type="InterPro" id="IPR036291">
    <property type="entry name" value="NAD(P)-bd_dom_sf"/>
</dbReference>
<evidence type="ECO:0000256" key="6">
    <source>
        <dbReference type="ARBA" id="ARBA00023098"/>
    </source>
</evidence>
<comment type="pathway">
    <text evidence="13">Membrane lipid metabolism; glycerophospholipid metabolism.</text>
</comment>
<feature type="binding site" evidence="13">
    <location>
        <position position="110"/>
    </location>
    <ligand>
        <name>NADPH</name>
        <dbReference type="ChEBI" id="CHEBI:57783"/>
    </ligand>
</feature>
<gene>
    <name evidence="13 21" type="primary">gpsA</name>
    <name evidence="21" type="ORF">HVA01_12420</name>
</gene>
<feature type="binding site" evidence="13">
    <location>
        <position position="283"/>
    </location>
    <ligand>
        <name>NADPH</name>
        <dbReference type="ChEBI" id="CHEBI:57783"/>
    </ligand>
</feature>
<evidence type="ECO:0000256" key="18">
    <source>
        <dbReference type="SAM" id="MobiDB-lite"/>
    </source>
</evidence>
<keyword evidence="2 13" id="KW-0444">Lipid biosynthesis</keyword>
<keyword evidence="22" id="KW-1185">Reference proteome</keyword>
<feature type="domain" description="Glycerol-3-phosphate dehydrogenase NAD-dependent N-terminal" evidence="19">
    <location>
        <begin position="7"/>
        <end position="159"/>
    </location>
</feature>
<dbReference type="PANTHER" id="PTHR11728:SF1">
    <property type="entry name" value="GLYCEROL-3-PHOSPHATE DEHYDROGENASE [NAD(+)] 2, CHLOROPLASTIC"/>
    <property type="match status" value="1"/>
</dbReference>
<keyword evidence="13" id="KW-0963">Cytoplasm</keyword>
<evidence type="ECO:0000256" key="14">
    <source>
        <dbReference type="PIRSR" id="PIRSR000114-1"/>
    </source>
</evidence>
<feature type="binding site" evidence="15">
    <location>
        <position position="110"/>
    </location>
    <ligand>
        <name>substrate</name>
    </ligand>
</feature>
<feature type="binding site" evidence="16">
    <location>
        <position position="257"/>
    </location>
    <ligand>
        <name>NAD(+)</name>
        <dbReference type="ChEBI" id="CHEBI:57540"/>
    </ligand>
</feature>
<dbReference type="GO" id="GO:0005975">
    <property type="term" value="P:carbohydrate metabolic process"/>
    <property type="evidence" value="ECO:0007669"/>
    <property type="project" value="InterPro"/>
</dbReference>
<dbReference type="PROSITE" id="PS00957">
    <property type="entry name" value="NAD_G3PDH"/>
    <property type="match status" value="1"/>
</dbReference>
<name>A0A511ULV3_9GAMM</name>
<keyword evidence="13" id="KW-0547">Nucleotide-binding</keyword>
<keyword evidence="8 13" id="KW-1208">Phospholipid metabolism</keyword>
<dbReference type="GO" id="GO:0141153">
    <property type="term" value="F:glycerol-3-phosphate dehydrogenase (NADP+) activity"/>
    <property type="evidence" value="ECO:0007669"/>
    <property type="project" value="RHEA"/>
</dbReference>
<evidence type="ECO:0000256" key="3">
    <source>
        <dbReference type="ARBA" id="ARBA00022857"/>
    </source>
</evidence>
<feature type="binding site" evidence="13">
    <location>
        <position position="110"/>
    </location>
    <ligand>
        <name>sn-glycerol 3-phosphate</name>
        <dbReference type="ChEBI" id="CHEBI:57597"/>
    </ligand>
</feature>
<dbReference type="EMBL" id="BJXV01000006">
    <property type="protein sequence ID" value="GEN27596.1"/>
    <property type="molecule type" value="Genomic_DNA"/>
</dbReference>
<dbReference type="InterPro" id="IPR013328">
    <property type="entry name" value="6PGD_dom2"/>
</dbReference>
<dbReference type="EC" id="1.1.1.94" evidence="10 13"/>
<dbReference type="AlphaFoldDB" id="A0A511ULV3"/>
<dbReference type="InterPro" id="IPR006109">
    <property type="entry name" value="G3P_DH_NAD-dep_C"/>
</dbReference>
<evidence type="ECO:0000256" key="17">
    <source>
        <dbReference type="RuleBase" id="RU000437"/>
    </source>
</evidence>
<dbReference type="UniPathway" id="UPA00940"/>
<feature type="domain" description="Glycerol-3-phosphate dehydrogenase NAD-dependent C-terminal" evidence="20">
    <location>
        <begin position="182"/>
        <end position="321"/>
    </location>
</feature>
<dbReference type="SUPFAM" id="SSF51735">
    <property type="entry name" value="NAD(P)-binding Rossmann-fold domains"/>
    <property type="match status" value="1"/>
</dbReference>
<feature type="binding site" evidence="13">
    <location>
        <position position="138"/>
    </location>
    <ligand>
        <name>sn-glycerol 3-phosphate</name>
        <dbReference type="ChEBI" id="CHEBI:57597"/>
    </ligand>
</feature>
<dbReference type="Proteomes" id="UP000321303">
    <property type="component" value="Unassembled WGS sequence"/>
</dbReference>
<dbReference type="PRINTS" id="PR00077">
    <property type="entry name" value="GPDHDRGNASE"/>
</dbReference>
<feature type="binding site" evidence="13">
    <location>
        <position position="246"/>
    </location>
    <ligand>
        <name>sn-glycerol 3-phosphate</name>
        <dbReference type="ChEBI" id="CHEBI:57597"/>
    </ligand>
</feature>
<keyword evidence="4 13" id="KW-0560">Oxidoreductase</keyword>